<comment type="caution">
    <text evidence="1">The sequence shown here is derived from an EMBL/GenBank/DDBJ whole genome shotgun (WGS) entry which is preliminary data.</text>
</comment>
<evidence type="ECO:0000313" key="2">
    <source>
        <dbReference type="Proteomes" id="UP000034846"/>
    </source>
</evidence>
<accession>A0A0G2AAZ7</accession>
<dbReference type="EMBL" id="LCRD01000040">
    <property type="protein sequence ID" value="KKW29559.1"/>
    <property type="molecule type" value="Genomic_DNA"/>
</dbReference>
<feature type="non-terminal residue" evidence="1">
    <location>
        <position position="1"/>
    </location>
</feature>
<sequence length="135" mass="15784">YLGQGSILKYVNGHYAAVLNDPRRELVDSFREAYDAYDEYNTKHSDLMARVDSGMITLDEEMIRNSRHELNTRFMQINERGRRLAESFKQVEFGKLKHNVTEHLLEDVDRQKIAADEALVDLDNRLRSAQETDDH</sequence>
<dbReference type="Proteomes" id="UP000034846">
    <property type="component" value="Unassembled WGS sequence"/>
</dbReference>
<gene>
    <name evidence="1" type="ORF">UY72_C0040G0001</name>
</gene>
<name>A0A0G2AAZ7_9BACT</name>
<evidence type="ECO:0000313" key="1">
    <source>
        <dbReference type="EMBL" id="KKW29559.1"/>
    </source>
</evidence>
<organism evidence="1 2">
    <name type="scientific">Candidatus Uhrbacteria bacterium GW2011_GWD2_52_7</name>
    <dbReference type="NCBI Taxonomy" id="1618989"/>
    <lineage>
        <taxon>Bacteria</taxon>
        <taxon>Candidatus Uhriibacteriota</taxon>
    </lineage>
</organism>
<reference evidence="1 2" key="1">
    <citation type="journal article" date="2015" name="Nature">
        <title>rRNA introns, odd ribosomes, and small enigmatic genomes across a large radiation of phyla.</title>
        <authorList>
            <person name="Brown C.T."/>
            <person name="Hug L.A."/>
            <person name="Thomas B.C."/>
            <person name="Sharon I."/>
            <person name="Castelle C.J."/>
            <person name="Singh A."/>
            <person name="Wilkins M.J."/>
            <person name="Williams K.H."/>
            <person name="Banfield J.F."/>
        </authorList>
    </citation>
    <scope>NUCLEOTIDE SEQUENCE [LARGE SCALE GENOMIC DNA]</scope>
</reference>
<protein>
    <submittedName>
        <fullName evidence="1">Uncharacterized protein</fullName>
    </submittedName>
</protein>
<proteinExistence type="predicted"/>
<dbReference type="AlphaFoldDB" id="A0A0G2AAZ7"/>